<dbReference type="InterPro" id="IPR056091">
    <property type="entry name" value="DUF7674"/>
</dbReference>
<feature type="domain" description="DUF7674" evidence="1">
    <location>
        <begin position="17"/>
        <end position="92"/>
    </location>
</feature>
<name>A0ABX2A1H6_9BACL</name>
<evidence type="ECO:0000313" key="3">
    <source>
        <dbReference type="Proteomes" id="UP000618579"/>
    </source>
</evidence>
<reference evidence="2 3" key="1">
    <citation type="submission" date="2019-10" db="EMBL/GenBank/DDBJ databases">
        <title>Description of Paenibacillus pedi sp. nov.</title>
        <authorList>
            <person name="Carlier A."/>
            <person name="Qi S."/>
        </authorList>
    </citation>
    <scope>NUCLEOTIDE SEQUENCE [LARGE SCALE GENOMIC DNA]</scope>
    <source>
        <strain evidence="2 3">LMG 31457</strain>
    </source>
</reference>
<gene>
    <name evidence="2" type="ORF">GC097_33300</name>
</gene>
<dbReference type="EMBL" id="WHNZ01000086">
    <property type="protein sequence ID" value="NOV04848.1"/>
    <property type="molecule type" value="Genomic_DNA"/>
</dbReference>
<dbReference type="Proteomes" id="UP000618579">
    <property type="component" value="Unassembled WGS sequence"/>
</dbReference>
<organism evidence="2 3">
    <name type="scientific">Paenibacillus planticolens</name>
    <dbReference type="NCBI Taxonomy" id="2654976"/>
    <lineage>
        <taxon>Bacteria</taxon>
        <taxon>Bacillati</taxon>
        <taxon>Bacillota</taxon>
        <taxon>Bacilli</taxon>
        <taxon>Bacillales</taxon>
        <taxon>Paenibacillaceae</taxon>
        <taxon>Paenibacillus</taxon>
    </lineage>
</organism>
<sequence length="129" mass="15801">MAVWRRKAIELFGIKFEHRDFSIYEVMYELIHRLPDLHKQNNTEKLADIYGYVEWCYNQRAKDLWNSAGVSFYEHLPDNEITYEQIPFWVKPYIFEDVKGLIDWRVNETEKYRSLVDHFNEVNKTNINY</sequence>
<protein>
    <recommendedName>
        <fullName evidence="1">DUF7674 domain-containing protein</fullName>
    </recommendedName>
</protein>
<dbReference type="RefSeq" id="WP_171687645.1">
    <property type="nucleotide sequence ID" value="NZ_WHNZ01000086.1"/>
</dbReference>
<evidence type="ECO:0000259" key="1">
    <source>
        <dbReference type="Pfam" id="PF24722"/>
    </source>
</evidence>
<evidence type="ECO:0000313" key="2">
    <source>
        <dbReference type="EMBL" id="NOV04848.1"/>
    </source>
</evidence>
<dbReference type="Pfam" id="PF24722">
    <property type="entry name" value="DUF7674"/>
    <property type="match status" value="1"/>
</dbReference>
<accession>A0ABX2A1H6</accession>
<keyword evidence="3" id="KW-1185">Reference proteome</keyword>
<proteinExistence type="predicted"/>
<comment type="caution">
    <text evidence="2">The sequence shown here is derived from an EMBL/GenBank/DDBJ whole genome shotgun (WGS) entry which is preliminary data.</text>
</comment>